<keyword evidence="2" id="KW-1185">Reference proteome</keyword>
<accession>A0A8R7QXW6</accession>
<dbReference type="EnsemblPlants" id="TuG1812G0700001792.01.T04">
    <property type="protein sequence ID" value="TuG1812G0700001792.01.T04"/>
    <property type="gene ID" value="TuG1812G0700001792.01"/>
</dbReference>
<name>A0A8R7QXW6_TRIUA</name>
<dbReference type="AlphaFoldDB" id="A0A8R7QXW6"/>
<reference evidence="1" key="3">
    <citation type="submission" date="2022-06" db="UniProtKB">
        <authorList>
            <consortium name="EnsemblPlants"/>
        </authorList>
    </citation>
    <scope>IDENTIFICATION</scope>
</reference>
<sequence>MVLIADSPFTWQWMQISWVFRSVVLPVAGLYLLPHSSICGRIQVFVHVQRPAGPYAPIVLVRIVPVIQKVMSPPLKMKCDLVALGLQFKRSCHPFFLDFGDV</sequence>
<dbReference type="Gramene" id="TuG1812G0700001792.01.T04">
    <property type="protein sequence ID" value="TuG1812G0700001792.01.T04"/>
    <property type="gene ID" value="TuG1812G0700001792.01"/>
</dbReference>
<evidence type="ECO:0000313" key="2">
    <source>
        <dbReference type="Proteomes" id="UP000015106"/>
    </source>
</evidence>
<protein>
    <submittedName>
        <fullName evidence="1">Uncharacterized protein</fullName>
    </submittedName>
</protein>
<reference evidence="2" key="1">
    <citation type="journal article" date="2013" name="Nature">
        <title>Draft genome of the wheat A-genome progenitor Triticum urartu.</title>
        <authorList>
            <person name="Ling H.Q."/>
            <person name="Zhao S."/>
            <person name="Liu D."/>
            <person name="Wang J."/>
            <person name="Sun H."/>
            <person name="Zhang C."/>
            <person name="Fan H."/>
            <person name="Li D."/>
            <person name="Dong L."/>
            <person name="Tao Y."/>
            <person name="Gao C."/>
            <person name="Wu H."/>
            <person name="Li Y."/>
            <person name="Cui Y."/>
            <person name="Guo X."/>
            <person name="Zheng S."/>
            <person name="Wang B."/>
            <person name="Yu K."/>
            <person name="Liang Q."/>
            <person name="Yang W."/>
            <person name="Lou X."/>
            <person name="Chen J."/>
            <person name="Feng M."/>
            <person name="Jian J."/>
            <person name="Zhang X."/>
            <person name="Luo G."/>
            <person name="Jiang Y."/>
            <person name="Liu J."/>
            <person name="Wang Z."/>
            <person name="Sha Y."/>
            <person name="Zhang B."/>
            <person name="Wu H."/>
            <person name="Tang D."/>
            <person name="Shen Q."/>
            <person name="Xue P."/>
            <person name="Zou S."/>
            <person name="Wang X."/>
            <person name="Liu X."/>
            <person name="Wang F."/>
            <person name="Yang Y."/>
            <person name="An X."/>
            <person name="Dong Z."/>
            <person name="Zhang K."/>
            <person name="Zhang X."/>
            <person name="Luo M.C."/>
            <person name="Dvorak J."/>
            <person name="Tong Y."/>
            <person name="Wang J."/>
            <person name="Yang H."/>
            <person name="Li Z."/>
            <person name="Wang D."/>
            <person name="Zhang A."/>
            <person name="Wang J."/>
        </authorList>
    </citation>
    <scope>NUCLEOTIDE SEQUENCE</scope>
    <source>
        <strain evidence="2">cv. G1812</strain>
    </source>
</reference>
<proteinExistence type="predicted"/>
<evidence type="ECO:0000313" key="1">
    <source>
        <dbReference type="EnsemblPlants" id="TuG1812G0700001792.01.T04"/>
    </source>
</evidence>
<organism evidence="1 2">
    <name type="scientific">Triticum urartu</name>
    <name type="common">Red wild einkorn</name>
    <name type="synonym">Crithodium urartu</name>
    <dbReference type="NCBI Taxonomy" id="4572"/>
    <lineage>
        <taxon>Eukaryota</taxon>
        <taxon>Viridiplantae</taxon>
        <taxon>Streptophyta</taxon>
        <taxon>Embryophyta</taxon>
        <taxon>Tracheophyta</taxon>
        <taxon>Spermatophyta</taxon>
        <taxon>Magnoliopsida</taxon>
        <taxon>Liliopsida</taxon>
        <taxon>Poales</taxon>
        <taxon>Poaceae</taxon>
        <taxon>BOP clade</taxon>
        <taxon>Pooideae</taxon>
        <taxon>Triticodae</taxon>
        <taxon>Triticeae</taxon>
        <taxon>Triticinae</taxon>
        <taxon>Triticum</taxon>
    </lineage>
</organism>
<dbReference type="Proteomes" id="UP000015106">
    <property type="component" value="Chromosome 7"/>
</dbReference>
<reference evidence="1" key="2">
    <citation type="submission" date="2018-03" db="EMBL/GenBank/DDBJ databases">
        <title>The Triticum urartu genome reveals the dynamic nature of wheat genome evolution.</title>
        <authorList>
            <person name="Ling H."/>
            <person name="Ma B."/>
            <person name="Shi X."/>
            <person name="Liu H."/>
            <person name="Dong L."/>
            <person name="Sun H."/>
            <person name="Cao Y."/>
            <person name="Gao Q."/>
            <person name="Zheng S."/>
            <person name="Li Y."/>
            <person name="Yu Y."/>
            <person name="Du H."/>
            <person name="Qi M."/>
            <person name="Li Y."/>
            <person name="Yu H."/>
            <person name="Cui Y."/>
            <person name="Wang N."/>
            <person name="Chen C."/>
            <person name="Wu H."/>
            <person name="Zhao Y."/>
            <person name="Zhang J."/>
            <person name="Li Y."/>
            <person name="Zhou W."/>
            <person name="Zhang B."/>
            <person name="Hu W."/>
            <person name="Eijk M."/>
            <person name="Tang J."/>
            <person name="Witsenboer H."/>
            <person name="Zhao S."/>
            <person name="Li Z."/>
            <person name="Zhang A."/>
            <person name="Wang D."/>
            <person name="Liang C."/>
        </authorList>
    </citation>
    <scope>NUCLEOTIDE SEQUENCE [LARGE SCALE GENOMIC DNA]</scope>
    <source>
        <strain evidence="1">cv. G1812</strain>
    </source>
</reference>